<keyword evidence="3" id="KW-1185">Reference proteome</keyword>
<feature type="compositionally biased region" description="Low complexity" evidence="1">
    <location>
        <begin position="81"/>
        <end position="95"/>
    </location>
</feature>
<gene>
    <name evidence="2" type="ORF">K469DRAFT_712828</name>
</gene>
<feature type="compositionally biased region" description="Polar residues" evidence="1">
    <location>
        <begin position="379"/>
        <end position="393"/>
    </location>
</feature>
<proteinExistence type="predicted"/>
<feature type="compositionally biased region" description="Low complexity" evidence="1">
    <location>
        <begin position="137"/>
        <end position="148"/>
    </location>
</feature>
<dbReference type="OrthoDB" id="3438840at2759"/>
<feature type="compositionally biased region" description="Low complexity" evidence="1">
    <location>
        <begin position="610"/>
        <end position="623"/>
    </location>
</feature>
<feature type="region of interest" description="Disordered" evidence="1">
    <location>
        <begin position="1"/>
        <end position="159"/>
    </location>
</feature>
<feature type="region of interest" description="Disordered" evidence="1">
    <location>
        <begin position="689"/>
        <end position="738"/>
    </location>
</feature>
<evidence type="ECO:0000313" key="2">
    <source>
        <dbReference type="EMBL" id="KAF2182217.1"/>
    </source>
</evidence>
<feature type="compositionally biased region" description="Polar residues" evidence="1">
    <location>
        <begin position="49"/>
        <end position="64"/>
    </location>
</feature>
<feature type="compositionally biased region" description="Polar residues" evidence="1">
    <location>
        <begin position="291"/>
        <end position="306"/>
    </location>
</feature>
<feature type="region of interest" description="Disordered" evidence="1">
    <location>
        <begin position="328"/>
        <end position="347"/>
    </location>
</feature>
<reference evidence="2" key="1">
    <citation type="journal article" date="2020" name="Stud. Mycol.">
        <title>101 Dothideomycetes genomes: a test case for predicting lifestyles and emergence of pathogens.</title>
        <authorList>
            <person name="Haridas S."/>
            <person name="Albert R."/>
            <person name="Binder M."/>
            <person name="Bloem J."/>
            <person name="Labutti K."/>
            <person name="Salamov A."/>
            <person name="Andreopoulos B."/>
            <person name="Baker S."/>
            <person name="Barry K."/>
            <person name="Bills G."/>
            <person name="Bluhm B."/>
            <person name="Cannon C."/>
            <person name="Castanera R."/>
            <person name="Culley D."/>
            <person name="Daum C."/>
            <person name="Ezra D."/>
            <person name="Gonzalez J."/>
            <person name="Henrissat B."/>
            <person name="Kuo A."/>
            <person name="Liang C."/>
            <person name="Lipzen A."/>
            <person name="Lutzoni F."/>
            <person name="Magnuson J."/>
            <person name="Mondo S."/>
            <person name="Nolan M."/>
            <person name="Ohm R."/>
            <person name="Pangilinan J."/>
            <person name="Park H.-J."/>
            <person name="Ramirez L."/>
            <person name="Alfaro M."/>
            <person name="Sun H."/>
            <person name="Tritt A."/>
            <person name="Yoshinaga Y."/>
            <person name="Zwiers L.-H."/>
            <person name="Turgeon B."/>
            <person name="Goodwin S."/>
            <person name="Spatafora J."/>
            <person name="Crous P."/>
            <person name="Grigoriev I."/>
        </authorList>
    </citation>
    <scope>NUCLEOTIDE SEQUENCE</scope>
    <source>
        <strain evidence="2">CBS 207.26</strain>
    </source>
</reference>
<dbReference type="AlphaFoldDB" id="A0A6A6DRH7"/>
<organism evidence="2 3">
    <name type="scientific">Zopfia rhizophila CBS 207.26</name>
    <dbReference type="NCBI Taxonomy" id="1314779"/>
    <lineage>
        <taxon>Eukaryota</taxon>
        <taxon>Fungi</taxon>
        <taxon>Dikarya</taxon>
        <taxon>Ascomycota</taxon>
        <taxon>Pezizomycotina</taxon>
        <taxon>Dothideomycetes</taxon>
        <taxon>Dothideomycetes incertae sedis</taxon>
        <taxon>Zopfiaceae</taxon>
        <taxon>Zopfia</taxon>
    </lineage>
</organism>
<evidence type="ECO:0000313" key="3">
    <source>
        <dbReference type="Proteomes" id="UP000800200"/>
    </source>
</evidence>
<feature type="region of interest" description="Disordered" evidence="1">
    <location>
        <begin position="609"/>
        <end position="641"/>
    </location>
</feature>
<name>A0A6A6DRH7_9PEZI</name>
<feature type="compositionally biased region" description="Basic and acidic residues" evidence="1">
    <location>
        <begin position="363"/>
        <end position="378"/>
    </location>
</feature>
<feature type="compositionally biased region" description="Acidic residues" evidence="1">
    <location>
        <begin position="539"/>
        <end position="557"/>
    </location>
</feature>
<feature type="compositionally biased region" description="Polar residues" evidence="1">
    <location>
        <begin position="113"/>
        <end position="125"/>
    </location>
</feature>
<dbReference type="EMBL" id="ML994649">
    <property type="protein sequence ID" value="KAF2182217.1"/>
    <property type="molecule type" value="Genomic_DNA"/>
</dbReference>
<feature type="compositionally biased region" description="Polar residues" evidence="1">
    <location>
        <begin position="689"/>
        <end position="732"/>
    </location>
</feature>
<protein>
    <submittedName>
        <fullName evidence="2">Uncharacterized protein</fullName>
    </submittedName>
</protein>
<sequence>MAATTLPVLAGLPSPRSPTLSDAEMILPESDKLRSISPGPYTQRPPSPSSLLYTHTNRSAQTIKLASAPQGRRGPSPQIKSPPLSSRSSKSTLRTMTDVDGISNQHAVRDDTLASSPTIRDSLSNHTRENWGKYQQRRSSNSSGSVQSEDLENMKWPGFDGVSGFDDSGVVLEEEEENHHFSTEMNGDDLDNMDNDRWLDGQEDGDDDQYSSAALSRRAEIILANAKKRLNVMEGNLRGARQSLVVSPSSFNTYKMASELSHQLAAARERDRKLYGGMGPIPPRTRPYHSSPLSANGSPGHSRVFSETSLPPSFLPSTLARINTNKRASSAMGVTSGPWSPEGYGNGRFPIRESKSYEVMREHRGSGWGSNDDRDHSFRSYSRGSRSPPNTLETLPEDGAPKLRRSASTTSDLRVQMNDLKGRISSLKQRAREENLRRRSLQNLRTPSPFTSAEIWYAGAEAYKVGGSPVAADAGVGIKQESPTRKALYEDEESDKSTPKLPSVETRQEQVETTEEPENTPERQESSGKYEGPGSHYEDAEDSYSDEDQGQDDDTENDFVSVEGDALEPGGDSVYEDAVYEMPVAERHEDRIDAFDYEHFFLHSAMGTYSSASRRSSSSSADSVETTRPATAIHTRHQSTNSVKRISLHQRNASVDSVSTVATFATAAEEQSDDEESNERMDEFSQQFLPNQHTVTPRQGAQNPTTRSDSAINMRTNNTGSPSQISQASRGSSPAGDLLGGLQTSKIFSILLESPSNTKPRLALNEEEKQLIYSLASTFQQVCRNLQSTSGDQYERKEWRRRLDEARRVLNGEEPDGQPFYFP</sequence>
<evidence type="ECO:0000256" key="1">
    <source>
        <dbReference type="SAM" id="MobiDB-lite"/>
    </source>
</evidence>
<dbReference type="Proteomes" id="UP000800200">
    <property type="component" value="Unassembled WGS sequence"/>
</dbReference>
<feature type="region of interest" description="Disordered" evidence="1">
    <location>
        <begin position="363"/>
        <end position="443"/>
    </location>
</feature>
<feature type="region of interest" description="Disordered" evidence="1">
    <location>
        <begin position="472"/>
        <end position="579"/>
    </location>
</feature>
<accession>A0A6A6DRH7</accession>
<feature type="region of interest" description="Disordered" evidence="1">
    <location>
        <begin position="175"/>
        <end position="210"/>
    </location>
</feature>
<feature type="region of interest" description="Disordered" evidence="1">
    <location>
        <begin position="284"/>
        <end position="306"/>
    </location>
</feature>